<dbReference type="PANTHER" id="PTHR31390">
    <property type="entry name" value="EXPRESSED PROTEIN"/>
    <property type="match status" value="1"/>
</dbReference>
<dbReference type="EMBL" id="CP093343">
    <property type="protein sequence ID" value="WOG83214.1"/>
    <property type="molecule type" value="Genomic_DNA"/>
</dbReference>
<gene>
    <name evidence="1" type="ORF">DCAR_0102388</name>
</gene>
<dbReference type="Proteomes" id="UP000077755">
    <property type="component" value="Chromosome 1"/>
</dbReference>
<dbReference type="AlphaFoldDB" id="A0AAF0W6E4"/>
<organism evidence="1 2">
    <name type="scientific">Daucus carota subsp. sativus</name>
    <name type="common">Carrot</name>
    <dbReference type="NCBI Taxonomy" id="79200"/>
    <lineage>
        <taxon>Eukaryota</taxon>
        <taxon>Viridiplantae</taxon>
        <taxon>Streptophyta</taxon>
        <taxon>Embryophyta</taxon>
        <taxon>Tracheophyta</taxon>
        <taxon>Spermatophyta</taxon>
        <taxon>Magnoliopsida</taxon>
        <taxon>eudicotyledons</taxon>
        <taxon>Gunneridae</taxon>
        <taxon>Pentapetalae</taxon>
        <taxon>asterids</taxon>
        <taxon>campanulids</taxon>
        <taxon>Apiales</taxon>
        <taxon>Apiaceae</taxon>
        <taxon>Apioideae</taxon>
        <taxon>Scandiceae</taxon>
        <taxon>Daucinae</taxon>
        <taxon>Daucus</taxon>
        <taxon>Daucus sect. Daucus</taxon>
    </lineage>
</organism>
<reference evidence="1" key="1">
    <citation type="journal article" date="2016" name="Nat. Genet.">
        <title>A high-quality carrot genome assembly provides new insights into carotenoid accumulation and asterid genome evolution.</title>
        <authorList>
            <person name="Iorizzo M."/>
            <person name="Ellison S."/>
            <person name="Senalik D."/>
            <person name="Zeng P."/>
            <person name="Satapoomin P."/>
            <person name="Huang J."/>
            <person name="Bowman M."/>
            <person name="Iovene M."/>
            <person name="Sanseverino W."/>
            <person name="Cavagnaro P."/>
            <person name="Yildiz M."/>
            <person name="Macko-Podgorni A."/>
            <person name="Moranska E."/>
            <person name="Grzebelus E."/>
            <person name="Grzebelus D."/>
            <person name="Ashrafi H."/>
            <person name="Zheng Z."/>
            <person name="Cheng S."/>
            <person name="Spooner D."/>
            <person name="Van Deynze A."/>
            <person name="Simon P."/>
        </authorList>
    </citation>
    <scope>NUCLEOTIDE SEQUENCE</scope>
    <source>
        <tissue evidence="1">Leaf</tissue>
    </source>
</reference>
<dbReference type="PANTHER" id="PTHR31390:SF2">
    <property type="entry name" value="EXPRESSED PROTEIN"/>
    <property type="match status" value="1"/>
</dbReference>
<reference evidence="1" key="2">
    <citation type="submission" date="2022-03" db="EMBL/GenBank/DDBJ databases">
        <title>Draft title - Genomic analysis of global carrot germplasm unveils the trajectory of domestication and the origin of high carotenoid orange carrot.</title>
        <authorList>
            <person name="Iorizzo M."/>
            <person name="Ellison S."/>
            <person name="Senalik D."/>
            <person name="Macko-Podgorni A."/>
            <person name="Grzebelus D."/>
            <person name="Bostan H."/>
            <person name="Rolling W."/>
            <person name="Curaba J."/>
            <person name="Simon P."/>
        </authorList>
    </citation>
    <scope>NUCLEOTIDE SEQUENCE</scope>
    <source>
        <tissue evidence="1">Leaf</tissue>
    </source>
</reference>
<evidence type="ECO:0000313" key="1">
    <source>
        <dbReference type="EMBL" id="WOG83214.1"/>
    </source>
</evidence>
<dbReference type="InterPro" id="IPR021916">
    <property type="entry name" value="DUF3527"/>
</dbReference>
<dbReference type="Pfam" id="PF12043">
    <property type="entry name" value="DUF3527"/>
    <property type="match status" value="1"/>
</dbReference>
<dbReference type="KEGG" id="dcr:108205110"/>
<accession>A0AAF0W6E4</accession>
<proteinExistence type="predicted"/>
<name>A0AAF0W6E4_DAUCS</name>
<sequence>MKSTEDNNISNELIQRMKPEHILLLDSKVPKQFISFDEQYLRRCLEFIQITANKPTTCSLDSDFTVFSETKNMLDILNSPLFHKLGSTIRDRSSLVDLRNPKCSSLLCSPSESDSSTSGKSEKDLAVHNDHANVSDHVPKSVGPLSTPFASAAAHLSSFMPATSSRWMLHNRGNQKCPHYVFSSDNQRDIYFANLSKVDSPNKKVTDYMYAFLSRAAKRKEGEMCEQEFNLIGRMKVSSSITILSDGTEVMETSFVLYGFDDNCVEERQTKSHNLEKSKGLSVKMSGVLKGSRTFRRRRSMRLDVSTSMKDINSRQACEGAGVEDHFTPNLELAAIVVKEHISPANKNVKVGGWGLKFLNKTGQRHLNASLQTEVPLQCHSHSNSNCSTSIDIIIPASFHGLPRSKTGSPSSLIDRWISGGKCDCGGWDMGCALTILQTKQTEAFCLAKTFDIFAEGSKKDLATMKMVNVRDGSYCIPFQSTLSALQSFSIAVAILHAQIHSPNRQLSIG</sequence>
<protein>
    <submittedName>
        <fullName evidence="1">Uncharacterized protein</fullName>
    </submittedName>
</protein>
<evidence type="ECO:0000313" key="2">
    <source>
        <dbReference type="Proteomes" id="UP000077755"/>
    </source>
</evidence>
<keyword evidence="2" id="KW-1185">Reference proteome</keyword>